<evidence type="ECO:0000259" key="1">
    <source>
        <dbReference type="PROSITE" id="PS50089"/>
    </source>
</evidence>
<name>A0A6C0AW43_9ZZZZ</name>
<dbReference type="InterPro" id="IPR013083">
    <property type="entry name" value="Znf_RING/FYVE/PHD"/>
</dbReference>
<organism evidence="2">
    <name type="scientific">viral metagenome</name>
    <dbReference type="NCBI Taxonomy" id="1070528"/>
    <lineage>
        <taxon>unclassified sequences</taxon>
        <taxon>metagenomes</taxon>
        <taxon>organismal metagenomes</taxon>
    </lineage>
</organism>
<dbReference type="Pfam" id="PF13920">
    <property type="entry name" value="zf-C3HC4_3"/>
    <property type="match status" value="1"/>
</dbReference>
<dbReference type="SUPFAM" id="SSF57850">
    <property type="entry name" value="RING/U-box"/>
    <property type="match status" value="1"/>
</dbReference>
<dbReference type="PROSITE" id="PS50089">
    <property type="entry name" value="ZF_RING_2"/>
    <property type="match status" value="1"/>
</dbReference>
<sequence length="144" mass="16942">MNNDNNLPSAPNYEDVINNNKEDNYIDELSQLPDFSSTMNLRLNRTIDFLTEENKYFRDKINCLDDLLKQLKYQIISYKQMLLDKNVDKKDSVYCILCMDNNRNVLFKPCNHIVICDKCSGSTDLKECIICKSHIESYEYAYLV</sequence>
<protein>
    <recommendedName>
        <fullName evidence="1">RING-type domain-containing protein</fullName>
    </recommendedName>
</protein>
<dbReference type="EMBL" id="MN738773">
    <property type="protein sequence ID" value="QHS84157.1"/>
    <property type="molecule type" value="Genomic_DNA"/>
</dbReference>
<accession>A0A6C0AW43</accession>
<proteinExistence type="predicted"/>
<dbReference type="Gene3D" id="3.30.40.10">
    <property type="entry name" value="Zinc/RING finger domain, C3HC4 (zinc finger)"/>
    <property type="match status" value="1"/>
</dbReference>
<evidence type="ECO:0000313" key="2">
    <source>
        <dbReference type="EMBL" id="QHS84157.1"/>
    </source>
</evidence>
<dbReference type="InterPro" id="IPR001841">
    <property type="entry name" value="Znf_RING"/>
</dbReference>
<reference evidence="2" key="1">
    <citation type="journal article" date="2020" name="Nature">
        <title>Giant virus diversity and host interactions through global metagenomics.</title>
        <authorList>
            <person name="Schulz F."/>
            <person name="Roux S."/>
            <person name="Paez-Espino D."/>
            <person name="Jungbluth S."/>
            <person name="Walsh D.A."/>
            <person name="Denef V.J."/>
            <person name="McMahon K.D."/>
            <person name="Konstantinidis K.T."/>
            <person name="Eloe-Fadrosh E.A."/>
            <person name="Kyrpides N.C."/>
            <person name="Woyke T."/>
        </authorList>
    </citation>
    <scope>NUCLEOTIDE SEQUENCE</scope>
    <source>
        <strain evidence="2">GVMAG-S-ERX555965-48</strain>
    </source>
</reference>
<feature type="domain" description="RING-type" evidence="1">
    <location>
        <begin position="95"/>
        <end position="132"/>
    </location>
</feature>
<dbReference type="AlphaFoldDB" id="A0A6C0AW43"/>